<evidence type="ECO:0008006" key="3">
    <source>
        <dbReference type="Google" id="ProtNLM"/>
    </source>
</evidence>
<dbReference type="RefSeq" id="WP_104506122.1">
    <property type="nucleotide sequence ID" value="NZ_JACIGC010000014.1"/>
</dbReference>
<accession>A0A2S6NG18</accession>
<keyword evidence="2" id="KW-1185">Reference proteome</keyword>
<dbReference type="AlphaFoldDB" id="A0A2S6NG18"/>
<dbReference type="InterPro" id="IPR008482">
    <property type="entry name" value="DUF763"/>
</dbReference>
<gene>
    <name evidence="1" type="ORF">CCR94_01525</name>
</gene>
<proteinExistence type="predicted"/>
<protein>
    <recommendedName>
        <fullName evidence="3">DUF763 domain-containing protein</fullName>
    </recommendedName>
</protein>
<evidence type="ECO:0000313" key="1">
    <source>
        <dbReference type="EMBL" id="PPQ33556.1"/>
    </source>
</evidence>
<dbReference type="Proteomes" id="UP000239089">
    <property type="component" value="Unassembled WGS sequence"/>
</dbReference>
<dbReference type="OrthoDB" id="9802662at2"/>
<dbReference type="PANTHER" id="PTHR38597:SF1">
    <property type="entry name" value="BLL3834 PROTEIN"/>
    <property type="match status" value="1"/>
</dbReference>
<evidence type="ECO:0000313" key="2">
    <source>
        <dbReference type="Proteomes" id="UP000239089"/>
    </source>
</evidence>
<name>A0A2S6NG18_9HYPH</name>
<organism evidence="1 2">
    <name type="scientific">Rhodoblastus sphagnicola</name>
    <dbReference type="NCBI Taxonomy" id="333368"/>
    <lineage>
        <taxon>Bacteria</taxon>
        <taxon>Pseudomonadati</taxon>
        <taxon>Pseudomonadota</taxon>
        <taxon>Alphaproteobacteria</taxon>
        <taxon>Hyphomicrobiales</taxon>
        <taxon>Rhodoblastaceae</taxon>
        <taxon>Rhodoblastus</taxon>
    </lineage>
</organism>
<dbReference type="EMBL" id="NHSJ01000018">
    <property type="protein sequence ID" value="PPQ33556.1"/>
    <property type="molecule type" value="Genomic_DNA"/>
</dbReference>
<sequence>MARRAGGADLPLHGGRVPAWLGQRMTRLGAVIAQAIVHHYGRDEFLRRLAHPFWFQSFGAVMGMDWHSSGITTSVIGALKRGLEPLSGELGLHVCGGRGKHSRQTPIELRDIGARVGFDGAALAQASRMVAKVDSAAVQDGFDLYLHGFIVADDGKWVVVQQGMNGETRYARRYHWLSEGLEDFVDAPHAAIEGETQGEIVNLTDRRARKSRALQLDLLRDLGPGGVAREFFALEQRPEPAQMTLPHLMLPAHHEVRSDNVVLRRLHGALAAAADSGPKDFSDLLMVPGVGARTVRALALVAEVVHGAPCRFSDPARFSLAHGGKDRHPFPVATAVYDQTIGVLKSAVAKAKLGNDDRLEALRRLDAQARRLERAGGESFDSIVGEERRRSADYGGRSVFGWEQAHVDGK</sequence>
<reference evidence="1 2" key="1">
    <citation type="journal article" date="2018" name="Arch. Microbiol.">
        <title>New insights into the metabolic potential of the phototrophic purple bacterium Rhodopila globiformis DSM 161(T) from its draft genome sequence and evidence for a vanadium-dependent nitrogenase.</title>
        <authorList>
            <person name="Imhoff J.F."/>
            <person name="Rahn T."/>
            <person name="Kunzel S."/>
            <person name="Neulinger S.C."/>
        </authorList>
    </citation>
    <scope>NUCLEOTIDE SEQUENCE [LARGE SCALE GENOMIC DNA]</scope>
    <source>
        <strain evidence="1 2">DSM 16996</strain>
    </source>
</reference>
<dbReference type="PANTHER" id="PTHR38597">
    <property type="entry name" value="BLL3834 PROTEIN"/>
    <property type="match status" value="1"/>
</dbReference>
<comment type="caution">
    <text evidence="1">The sequence shown here is derived from an EMBL/GenBank/DDBJ whole genome shotgun (WGS) entry which is preliminary data.</text>
</comment>
<dbReference type="Pfam" id="PF05559">
    <property type="entry name" value="DUF763"/>
    <property type="match status" value="1"/>
</dbReference>